<dbReference type="PANTHER" id="PTHR21051">
    <property type="entry name" value="CAMP-RESPONSIVE ELEMENT-BINDING PROTEIN-LIKE 2"/>
    <property type="match status" value="1"/>
</dbReference>
<dbReference type="GO" id="GO:0003700">
    <property type="term" value="F:DNA-binding transcription factor activity"/>
    <property type="evidence" value="ECO:0007669"/>
    <property type="project" value="InterPro"/>
</dbReference>
<dbReference type="SUPFAM" id="SSF57959">
    <property type="entry name" value="Leucine zipper domain"/>
    <property type="match status" value="1"/>
</dbReference>
<dbReference type="KEGG" id="goe:100899658"/>
<dbReference type="InterPro" id="IPR004827">
    <property type="entry name" value="bZIP"/>
</dbReference>
<evidence type="ECO:0000313" key="11">
    <source>
        <dbReference type="RefSeq" id="XP_003746669.1"/>
    </source>
</evidence>
<dbReference type="RefSeq" id="XP_003746669.1">
    <property type="nucleotide sequence ID" value="XM_003746621.2"/>
</dbReference>
<dbReference type="InterPro" id="IPR046347">
    <property type="entry name" value="bZIP_sf"/>
</dbReference>
<keyword evidence="4" id="KW-0238">DNA-binding</keyword>
<accession>A0AAJ6QX27</accession>
<dbReference type="Proteomes" id="UP000694867">
    <property type="component" value="Unplaced"/>
</dbReference>
<feature type="compositionally biased region" description="Basic and acidic residues" evidence="8">
    <location>
        <begin position="62"/>
        <end position="76"/>
    </location>
</feature>
<reference evidence="11" key="1">
    <citation type="submission" date="2025-08" db="UniProtKB">
        <authorList>
            <consortium name="RefSeq"/>
        </authorList>
    </citation>
    <scope>IDENTIFICATION</scope>
</reference>
<keyword evidence="3" id="KW-0805">Transcription regulation</keyword>
<dbReference type="InterPro" id="IPR039250">
    <property type="entry name" value="CREBL2/REPTOR-BP"/>
</dbReference>
<gene>
    <name evidence="11" type="primary">LOC100899658</name>
</gene>
<comment type="subcellular location">
    <subcellularLocation>
        <location evidence="1">Nucleus</location>
    </subcellularLocation>
</comment>
<feature type="region of interest" description="Disordered" evidence="8">
    <location>
        <begin position="20"/>
        <end position="76"/>
    </location>
</feature>
<dbReference type="PANTHER" id="PTHR21051:SF4">
    <property type="entry name" value="CAMP-RESPONSIVE ELEMENT-BINDING PROTEIN-LIKE 2"/>
    <property type="match status" value="1"/>
</dbReference>
<sequence>MEYSKDDLYITLDDYAMQDDERDLDFSPGQKRSRRGVRKSSSGSTMPLSTSLPSTSGIHMPKGSEMKVRLERSRQSARECRARKKLRYQYLEEKVKEREKAVMTLREEFAKYLEMYRLLEKGMYPPEIDMLLNEQTEISKA</sequence>
<feature type="compositionally biased region" description="Low complexity" evidence="8">
    <location>
        <begin position="39"/>
        <end position="57"/>
    </location>
</feature>
<evidence type="ECO:0000256" key="5">
    <source>
        <dbReference type="ARBA" id="ARBA00023159"/>
    </source>
</evidence>
<dbReference type="Gene3D" id="1.20.5.170">
    <property type="match status" value="1"/>
</dbReference>
<evidence type="ECO:0000256" key="7">
    <source>
        <dbReference type="ARBA" id="ARBA00023242"/>
    </source>
</evidence>
<name>A0AAJ6QX27_9ACAR</name>
<evidence type="ECO:0000256" key="2">
    <source>
        <dbReference type="ARBA" id="ARBA00009050"/>
    </source>
</evidence>
<dbReference type="Pfam" id="PF07716">
    <property type="entry name" value="bZIP_2"/>
    <property type="match status" value="1"/>
</dbReference>
<keyword evidence="7" id="KW-0539">Nucleus</keyword>
<dbReference type="AlphaFoldDB" id="A0AAJ6QX27"/>
<dbReference type="GeneID" id="100899658"/>
<evidence type="ECO:0000313" key="10">
    <source>
        <dbReference type="Proteomes" id="UP000694867"/>
    </source>
</evidence>
<dbReference type="GO" id="GO:0003677">
    <property type="term" value="F:DNA binding"/>
    <property type="evidence" value="ECO:0007669"/>
    <property type="project" value="UniProtKB-KW"/>
</dbReference>
<evidence type="ECO:0000256" key="6">
    <source>
        <dbReference type="ARBA" id="ARBA00023163"/>
    </source>
</evidence>
<keyword evidence="6" id="KW-0804">Transcription</keyword>
<evidence type="ECO:0000256" key="3">
    <source>
        <dbReference type="ARBA" id="ARBA00023015"/>
    </source>
</evidence>
<feature type="domain" description="BZIP" evidence="9">
    <location>
        <begin position="71"/>
        <end position="111"/>
    </location>
</feature>
<evidence type="ECO:0000259" key="9">
    <source>
        <dbReference type="Pfam" id="PF07716"/>
    </source>
</evidence>
<proteinExistence type="inferred from homology"/>
<comment type="similarity">
    <text evidence="2">Belongs to the bZIP family. ATF subfamily.</text>
</comment>
<protein>
    <submittedName>
        <fullName evidence="11">cAMP-responsive element-binding protein-like 2</fullName>
    </submittedName>
</protein>
<evidence type="ECO:0000256" key="1">
    <source>
        <dbReference type="ARBA" id="ARBA00004123"/>
    </source>
</evidence>
<dbReference type="GO" id="GO:0005634">
    <property type="term" value="C:nucleus"/>
    <property type="evidence" value="ECO:0007669"/>
    <property type="project" value="UniProtKB-SubCell"/>
</dbReference>
<evidence type="ECO:0000256" key="8">
    <source>
        <dbReference type="SAM" id="MobiDB-lite"/>
    </source>
</evidence>
<keyword evidence="10" id="KW-1185">Reference proteome</keyword>
<evidence type="ECO:0000256" key="4">
    <source>
        <dbReference type="ARBA" id="ARBA00023125"/>
    </source>
</evidence>
<keyword evidence="5" id="KW-0010">Activator</keyword>
<organism evidence="10 11">
    <name type="scientific">Galendromus occidentalis</name>
    <name type="common">western predatory mite</name>
    <dbReference type="NCBI Taxonomy" id="34638"/>
    <lineage>
        <taxon>Eukaryota</taxon>
        <taxon>Metazoa</taxon>
        <taxon>Ecdysozoa</taxon>
        <taxon>Arthropoda</taxon>
        <taxon>Chelicerata</taxon>
        <taxon>Arachnida</taxon>
        <taxon>Acari</taxon>
        <taxon>Parasitiformes</taxon>
        <taxon>Mesostigmata</taxon>
        <taxon>Gamasina</taxon>
        <taxon>Phytoseioidea</taxon>
        <taxon>Phytoseiidae</taxon>
        <taxon>Typhlodrominae</taxon>
        <taxon>Galendromus</taxon>
    </lineage>
</organism>